<name>A0ABZ2YN50_9BACT</name>
<dbReference type="Pfam" id="PF12866">
    <property type="entry name" value="DUF3823"/>
    <property type="match status" value="1"/>
</dbReference>
<gene>
    <name evidence="3" type="ORF">WJU16_24635</name>
</gene>
<feature type="domain" description="DUF3823" evidence="1">
    <location>
        <begin position="32"/>
        <end position="118"/>
    </location>
</feature>
<evidence type="ECO:0000313" key="4">
    <source>
        <dbReference type="Proteomes" id="UP001485459"/>
    </source>
</evidence>
<feature type="domain" description="DUF3823" evidence="2">
    <location>
        <begin position="122"/>
        <end position="227"/>
    </location>
</feature>
<dbReference type="Gene3D" id="2.60.40.1120">
    <property type="entry name" value="Carboxypeptidase-like, regulatory domain"/>
    <property type="match status" value="1"/>
</dbReference>
<dbReference type="InterPro" id="IPR041186">
    <property type="entry name" value="DUF3823_C"/>
</dbReference>
<evidence type="ECO:0000313" key="3">
    <source>
        <dbReference type="EMBL" id="WZN41154.1"/>
    </source>
</evidence>
<dbReference type="EMBL" id="CP149822">
    <property type="protein sequence ID" value="WZN41154.1"/>
    <property type="molecule type" value="Genomic_DNA"/>
</dbReference>
<dbReference type="Gene3D" id="2.60.40.2060">
    <property type="match status" value="1"/>
</dbReference>
<proteinExistence type="predicted"/>
<organism evidence="3 4">
    <name type="scientific">Chitinophaga pollutisoli</name>
    <dbReference type="NCBI Taxonomy" id="3133966"/>
    <lineage>
        <taxon>Bacteria</taxon>
        <taxon>Pseudomonadati</taxon>
        <taxon>Bacteroidota</taxon>
        <taxon>Chitinophagia</taxon>
        <taxon>Chitinophagales</taxon>
        <taxon>Chitinophagaceae</taxon>
        <taxon>Chitinophaga</taxon>
    </lineage>
</organism>
<dbReference type="RefSeq" id="WP_341836013.1">
    <property type="nucleotide sequence ID" value="NZ_CP149822.1"/>
</dbReference>
<keyword evidence="4" id="KW-1185">Reference proteome</keyword>
<evidence type="ECO:0000259" key="1">
    <source>
        <dbReference type="Pfam" id="PF12866"/>
    </source>
</evidence>
<reference evidence="4" key="1">
    <citation type="submission" date="2024-03" db="EMBL/GenBank/DDBJ databases">
        <title>Chitinophaga horti sp. nov., isolated from garden soil.</title>
        <authorList>
            <person name="Lee D.S."/>
            <person name="Han D.M."/>
            <person name="Baek J.H."/>
            <person name="Choi D.G."/>
            <person name="Jeon J.H."/>
            <person name="Jeon C.O."/>
        </authorList>
    </citation>
    <scope>NUCLEOTIDE SEQUENCE [LARGE SCALE GENOMIC DNA]</scope>
    <source>
        <strain evidence="4">GPA1</strain>
    </source>
</reference>
<dbReference type="Proteomes" id="UP001485459">
    <property type="component" value="Chromosome"/>
</dbReference>
<dbReference type="Pfam" id="PF18003">
    <property type="entry name" value="DUF3823_C"/>
    <property type="match status" value="1"/>
</dbReference>
<sequence>MKRTAFIVGLGLLLTGMAACEKDNYDAPDAALYGNIYDAGTKTLLEQDVIRGSVVELKEHGWDNVQPQWLIFKTDGSYENSLLFEANYTVAPVRGNFIPVEPQDVRIAGRTQLDFNVTPYIRIVSPTITRTGNLVTATFQLQQQVTNNVRKIGLYAHSDFRVGETLRLTAAEQDINAVTDPATTYTLTIDLNAPNVRDILKPGRTYYFRIGALIDAVESKPNYAKAVSFDL</sequence>
<accession>A0ABZ2YN50</accession>
<dbReference type="PROSITE" id="PS51257">
    <property type="entry name" value="PROKAR_LIPOPROTEIN"/>
    <property type="match status" value="1"/>
</dbReference>
<protein>
    <submittedName>
        <fullName evidence="3">DUF3823 domain-containing protein</fullName>
    </submittedName>
</protein>
<evidence type="ECO:0000259" key="2">
    <source>
        <dbReference type="Pfam" id="PF18003"/>
    </source>
</evidence>
<dbReference type="InterPro" id="IPR024278">
    <property type="entry name" value="DUF3823_N"/>
</dbReference>